<dbReference type="AlphaFoldDB" id="A0AA38CF83"/>
<organism evidence="1 2">
    <name type="scientific">Taxus chinensis</name>
    <name type="common">Chinese yew</name>
    <name type="synonym">Taxus wallichiana var. chinensis</name>
    <dbReference type="NCBI Taxonomy" id="29808"/>
    <lineage>
        <taxon>Eukaryota</taxon>
        <taxon>Viridiplantae</taxon>
        <taxon>Streptophyta</taxon>
        <taxon>Embryophyta</taxon>
        <taxon>Tracheophyta</taxon>
        <taxon>Spermatophyta</taxon>
        <taxon>Pinopsida</taxon>
        <taxon>Pinidae</taxon>
        <taxon>Conifers II</taxon>
        <taxon>Cupressales</taxon>
        <taxon>Taxaceae</taxon>
        <taxon>Taxus</taxon>
    </lineage>
</organism>
<keyword evidence="2" id="KW-1185">Reference proteome</keyword>
<reference evidence="1 2" key="1">
    <citation type="journal article" date="2021" name="Nat. Plants">
        <title>The Taxus genome provides insights into paclitaxel biosynthesis.</title>
        <authorList>
            <person name="Xiong X."/>
            <person name="Gou J."/>
            <person name="Liao Q."/>
            <person name="Li Y."/>
            <person name="Zhou Q."/>
            <person name="Bi G."/>
            <person name="Li C."/>
            <person name="Du R."/>
            <person name="Wang X."/>
            <person name="Sun T."/>
            <person name="Guo L."/>
            <person name="Liang H."/>
            <person name="Lu P."/>
            <person name="Wu Y."/>
            <person name="Zhang Z."/>
            <person name="Ro D.K."/>
            <person name="Shang Y."/>
            <person name="Huang S."/>
            <person name="Yan J."/>
        </authorList>
    </citation>
    <scope>NUCLEOTIDE SEQUENCE [LARGE SCALE GENOMIC DNA]</scope>
    <source>
        <strain evidence="1">Ta-2019</strain>
    </source>
</reference>
<evidence type="ECO:0000313" key="1">
    <source>
        <dbReference type="EMBL" id="KAH9295593.1"/>
    </source>
</evidence>
<accession>A0AA38CF83</accession>
<evidence type="ECO:0000313" key="2">
    <source>
        <dbReference type="Proteomes" id="UP000824469"/>
    </source>
</evidence>
<proteinExistence type="predicted"/>
<dbReference type="EMBL" id="JAHRHJ020000011">
    <property type="protein sequence ID" value="KAH9295593.1"/>
    <property type="molecule type" value="Genomic_DNA"/>
</dbReference>
<comment type="caution">
    <text evidence="1">The sequence shown here is derived from an EMBL/GenBank/DDBJ whole genome shotgun (WGS) entry which is preliminary data.</text>
</comment>
<dbReference type="Proteomes" id="UP000824469">
    <property type="component" value="Unassembled WGS sequence"/>
</dbReference>
<name>A0AA38CF83_TAXCH</name>
<sequence>MHYGSNFEEVIEKGSQIEKSLITKGTLKPFVKDKHEAKSIDKPKFFNRNKHIVGDGITNSKRVQDVQT</sequence>
<gene>
    <name evidence="1" type="ORF">KI387_039181</name>
</gene>
<protein>
    <submittedName>
        <fullName evidence="1">Uncharacterized protein</fullName>
    </submittedName>
</protein>
<feature type="non-terminal residue" evidence="1">
    <location>
        <position position="68"/>
    </location>
</feature>